<dbReference type="InterPro" id="IPR001451">
    <property type="entry name" value="Hexapep"/>
</dbReference>
<dbReference type="PANTHER" id="PTHR13061">
    <property type="entry name" value="DYNACTIN SUBUNIT P25"/>
    <property type="match status" value="1"/>
</dbReference>
<dbReference type="PANTHER" id="PTHR13061:SF29">
    <property type="entry name" value="GAMMA CARBONIC ANHYDRASE-LIKE 1, MITOCHONDRIAL-RELATED"/>
    <property type="match status" value="1"/>
</dbReference>
<name>A0A2T9JPY0_9CAUL</name>
<dbReference type="RefSeq" id="WP_116565643.1">
    <property type="nucleotide sequence ID" value="NZ_QDKP01000018.1"/>
</dbReference>
<dbReference type="InterPro" id="IPR050484">
    <property type="entry name" value="Transf_Hexapept/Carb_Anhydrase"/>
</dbReference>
<dbReference type="Proteomes" id="UP000244913">
    <property type="component" value="Unassembled WGS sequence"/>
</dbReference>
<evidence type="ECO:0000313" key="1">
    <source>
        <dbReference type="EMBL" id="PVM85762.1"/>
    </source>
</evidence>
<dbReference type="Gene3D" id="2.160.10.10">
    <property type="entry name" value="Hexapeptide repeat proteins"/>
    <property type="match status" value="1"/>
</dbReference>
<dbReference type="EMBL" id="QDKP01000018">
    <property type="protein sequence ID" value="PVM85762.1"/>
    <property type="molecule type" value="Genomic_DNA"/>
</dbReference>
<dbReference type="InterPro" id="IPR011004">
    <property type="entry name" value="Trimer_LpxA-like_sf"/>
</dbReference>
<gene>
    <name evidence="1" type="ORF">DDF65_06390</name>
</gene>
<dbReference type="SUPFAM" id="SSF51161">
    <property type="entry name" value="Trimeric LpxA-like enzymes"/>
    <property type="match status" value="1"/>
</dbReference>
<protein>
    <submittedName>
        <fullName evidence="1">Gamma carbonic anhydrase family protein</fullName>
    </submittedName>
</protein>
<comment type="caution">
    <text evidence="1">The sequence shown here is derived from an EMBL/GenBank/DDBJ whole genome shotgun (WGS) entry which is preliminary data.</text>
</comment>
<dbReference type="CDD" id="cd04645">
    <property type="entry name" value="LbH_gamma_CA_like"/>
    <property type="match status" value="1"/>
</dbReference>
<organism evidence="1 2">
    <name type="scientific">Caulobacter radicis</name>
    <dbReference type="NCBI Taxonomy" id="2172650"/>
    <lineage>
        <taxon>Bacteria</taxon>
        <taxon>Pseudomonadati</taxon>
        <taxon>Pseudomonadota</taxon>
        <taxon>Alphaproteobacteria</taxon>
        <taxon>Caulobacterales</taxon>
        <taxon>Caulobacteraceae</taxon>
        <taxon>Caulobacter</taxon>
    </lineage>
</organism>
<sequence length="175" mass="18449">MTVYSLGDIAPDLPPQDEYWIAPTASVMGNVVLKQNASVWWGAVLRGDNDPITIGENSNIQDGSVLHTDAGIPLTIGANVTVGHMVMLHGCTIGDGSLIGIGSIILNGARIGKNCLIGAGALITEGKEIPDNSMVVGAPGKIIREVSEHQAMILQASALHYVQNWKRYRAGLKAL</sequence>
<dbReference type="AlphaFoldDB" id="A0A2T9JPY0"/>
<dbReference type="Pfam" id="PF00132">
    <property type="entry name" value="Hexapep"/>
    <property type="match status" value="1"/>
</dbReference>
<accession>A0A2T9JPY0</accession>
<proteinExistence type="predicted"/>
<reference evidence="1 2" key="1">
    <citation type="submission" date="2018-04" db="EMBL/GenBank/DDBJ databases">
        <title>The genome sequence of Caulobacter sp. 736.</title>
        <authorList>
            <person name="Gao J."/>
            <person name="Sun J."/>
        </authorList>
    </citation>
    <scope>NUCLEOTIDE SEQUENCE [LARGE SCALE GENOMIC DNA]</scope>
    <source>
        <strain evidence="1 2">736</strain>
    </source>
</reference>
<keyword evidence="2" id="KW-1185">Reference proteome</keyword>
<evidence type="ECO:0000313" key="2">
    <source>
        <dbReference type="Proteomes" id="UP000244913"/>
    </source>
</evidence>
<dbReference type="InterPro" id="IPR047324">
    <property type="entry name" value="LbH_gamma_CA-like"/>
</dbReference>